<comment type="cofactor">
    <cofactor evidence="2">
        <name>Mn(2+)</name>
        <dbReference type="ChEBI" id="CHEBI:29035"/>
    </cofactor>
</comment>
<dbReference type="InterPro" id="IPR024567">
    <property type="entry name" value="RNase_HII/HIII_dom"/>
</dbReference>
<dbReference type="PANTHER" id="PTHR10954:SF18">
    <property type="entry name" value="RIBONUCLEASE HII"/>
    <property type="match status" value="1"/>
</dbReference>
<organism evidence="15">
    <name type="scientific">marine metagenome</name>
    <dbReference type="NCBI Taxonomy" id="408172"/>
    <lineage>
        <taxon>unclassified sequences</taxon>
        <taxon>metagenomes</taxon>
        <taxon>ecological metagenomes</taxon>
    </lineage>
</organism>
<evidence type="ECO:0000256" key="10">
    <source>
        <dbReference type="ARBA" id="ARBA00022723"/>
    </source>
</evidence>
<comment type="similarity">
    <text evidence="5">Belongs to the RNase HII family.</text>
</comment>
<accession>A0A381PS11</accession>
<evidence type="ECO:0000256" key="3">
    <source>
        <dbReference type="ARBA" id="ARBA00001946"/>
    </source>
</evidence>
<reference evidence="15" key="1">
    <citation type="submission" date="2018-05" db="EMBL/GenBank/DDBJ databases">
        <authorList>
            <person name="Lanie J.A."/>
            <person name="Ng W.-L."/>
            <person name="Kazmierczak K.M."/>
            <person name="Andrzejewski T.M."/>
            <person name="Davidsen T.M."/>
            <person name="Wayne K.J."/>
            <person name="Tettelin H."/>
            <person name="Glass J.I."/>
            <person name="Rusch D."/>
            <person name="Podicherti R."/>
            <person name="Tsui H.-C.T."/>
            <person name="Winkler M.E."/>
        </authorList>
    </citation>
    <scope>NUCLEOTIDE SEQUENCE</scope>
</reference>
<keyword evidence="8" id="KW-0963">Cytoplasm</keyword>
<dbReference type="Pfam" id="PF01351">
    <property type="entry name" value="RNase_HII"/>
    <property type="match status" value="1"/>
</dbReference>
<dbReference type="PANTHER" id="PTHR10954">
    <property type="entry name" value="RIBONUCLEASE H2 SUBUNIT A"/>
    <property type="match status" value="1"/>
</dbReference>
<dbReference type="InterPro" id="IPR012337">
    <property type="entry name" value="RNaseH-like_sf"/>
</dbReference>
<keyword evidence="11" id="KW-0255">Endonuclease</keyword>
<dbReference type="AlphaFoldDB" id="A0A381PS11"/>
<dbReference type="GO" id="GO:0006298">
    <property type="term" value="P:mismatch repair"/>
    <property type="evidence" value="ECO:0007669"/>
    <property type="project" value="TreeGrafter"/>
</dbReference>
<feature type="domain" description="RNase H type-2" evidence="14">
    <location>
        <begin position="10"/>
        <end position="191"/>
    </location>
</feature>
<evidence type="ECO:0000256" key="1">
    <source>
        <dbReference type="ARBA" id="ARBA00000077"/>
    </source>
</evidence>
<keyword evidence="9" id="KW-0540">Nuclease</keyword>
<dbReference type="InterPro" id="IPR022898">
    <property type="entry name" value="RNase_HII"/>
</dbReference>
<evidence type="ECO:0000256" key="4">
    <source>
        <dbReference type="ARBA" id="ARBA00004496"/>
    </source>
</evidence>
<evidence type="ECO:0000256" key="6">
    <source>
        <dbReference type="ARBA" id="ARBA00012180"/>
    </source>
</evidence>
<evidence type="ECO:0000313" key="15">
    <source>
        <dbReference type="EMBL" id="SUZ69831.1"/>
    </source>
</evidence>
<dbReference type="GO" id="GO:0046872">
    <property type="term" value="F:metal ion binding"/>
    <property type="evidence" value="ECO:0007669"/>
    <property type="project" value="UniProtKB-KW"/>
</dbReference>
<keyword evidence="12" id="KW-0378">Hydrolase</keyword>
<evidence type="ECO:0000256" key="2">
    <source>
        <dbReference type="ARBA" id="ARBA00001936"/>
    </source>
</evidence>
<protein>
    <recommendedName>
        <fullName evidence="7">Ribonuclease HII</fullName>
        <ecNumber evidence="6">3.1.26.4</ecNumber>
    </recommendedName>
</protein>
<dbReference type="GO" id="GO:0043137">
    <property type="term" value="P:DNA replication, removal of RNA primer"/>
    <property type="evidence" value="ECO:0007669"/>
    <property type="project" value="TreeGrafter"/>
</dbReference>
<dbReference type="HAMAP" id="MF_00052_B">
    <property type="entry name" value="RNase_HII_B"/>
    <property type="match status" value="1"/>
</dbReference>
<evidence type="ECO:0000256" key="13">
    <source>
        <dbReference type="ARBA" id="ARBA00023211"/>
    </source>
</evidence>
<evidence type="ECO:0000256" key="9">
    <source>
        <dbReference type="ARBA" id="ARBA00022722"/>
    </source>
</evidence>
<dbReference type="NCBIfam" id="NF000595">
    <property type="entry name" value="PRK00015.1-3"/>
    <property type="match status" value="1"/>
</dbReference>
<evidence type="ECO:0000256" key="11">
    <source>
        <dbReference type="ARBA" id="ARBA00022759"/>
    </source>
</evidence>
<name>A0A381PS11_9ZZZZ</name>
<keyword evidence="10" id="KW-0479">Metal-binding</keyword>
<comment type="cofactor">
    <cofactor evidence="3">
        <name>Mg(2+)</name>
        <dbReference type="ChEBI" id="CHEBI:18420"/>
    </cofactor>
</comment>
<dbReference type="GO" id="GO:0003723">
    <property type="term" value="F:RNA binding"/>
    <property type="evidence" value="ECO:0007669"/>
    <property type="project" value="InterPro"/>
</dbReference>
<keyword evidence="13" id="KW-0464">Manganese</keyword>
<gene>
    <name evidence="15" type="ORF">METZ01_LOCUS22685</name>
</gene>
<evidence type="ECO:0000256" key="12">
    <source>
        <dbReference type="ARBA" id="ARBA00022801"/>
    </source>
</evidence>
<comment type="catalytic activity">
    <reaction evidence="1">
        <text>Endonucleolytic cleavage to 5'-phosphomonoester.</text>
        <dbReference type="EC" id="3.1.26.4"/>
    </reaction>
</comment>
<dbReference type="GO" id="GO:0032299">
    <property type="term" value="C:ribonuclease H2 complex"/>
    <property type="evidence" value="ECO:0007669"/>
    <property type="project" value="TreeGrafter"/>
</dbReference>
<evidence type="ECO:0000259" key="14">
    <source>
        <dbReference type="PROSITE" id="PS51975"/>
    </source>
</evidence>
<dbReference type="EMBL" id="UINC01001072">
    <property type="protein sequence ID" value="SUZ69831.1"/>
    <property type="molecule type" value="Genomic_DNA"/>
</dbReference>
<dbReference type="GO" id="GO:0004523">
    <property type="term" value="F:RNA-DNA hybrid ribonuclease activity"/>
    <property type="evidence" value="ECO:0007669"/>
    <property type="project" value="UniProtKB-EC"/>
</dbReference>
<evidence type="ECO:0000256" key="5">
    <source>
        <dbReference type="ARBA" id="ARBA00007383"/>
    </source>
</evidence>
<proteinExistence type="inferred from homology"/>
<dbReference type="PROSITE" id="PS51975">
    <property type="entry name" value="RNASE_H_2"/>
    <property type="match status" value="1"/>
</dbReference>
<dbReference type="InterPro" id="IPR036397">
    <property type="entry name" value="RNaseH_sf"/>
</dbReference>
<dbReference type="EC" id="3.1.26.4" evidence="6"/>
<dbReference type="CDD" id="cd07182">
    <property type="entry name" value="RNase_HII_bacteria_HII_like"/>
    <property type="match status" value="1"/>
</dbReference>
<evidence type="ECO:0000256" key="8">
    <source>
        <dbReference type="ARBA" id="ARBA00022490"/>
    </source>
</evidence>
<dbReference type="InterPro" id="IPR001352">
    <property type="entry name" value="RNase_HII/HIII"/>
</dbReference>
<dbReference type="SUPFAM" id="SSF53098">
    <property type="entry name" value="Ribonuclease H-like"/>
    <property type="match status" value="1"/>
</dbReference>
<evidence type="ECO:0000256" key="7">
    <source>
        <dbReference type="ARBA" id="ARBA00019179"/>
    </source>
</evidence>
<sequence length="191" mass="21777">MLKSFYQEKIYEAGCDEVGRGCLAGPVIAAAVILPKNYKNNNIKDSKKISVKKRKLLEIDIKNNAIDWSIGIVSNKKIDKINILNASILAMHNAIKKLKIKPNYLIIDGNQFKPYKKVKHTCIIQGDNKYLSIAAASIIAKNYRDNFMCNKAKKFGIYSWETNFGYPTRKHKEAIKKFGISSYHRKSFKLS</sequence>
<comment type="subcellular location">
    <subcellularLocation>
        <location evidence="4">Cytoplasm</location>
    </subcellularLocation>
</comment>
<dbReference type="GO" id="GO:0005737">
    <property type="term" value="C:cytoplasm"/>
    <property type="evidence" value="ECO:0007669"/>
    <property type="project" value="UniProtKB-SubCell"/>
</dbReference>
<dbReference type="Gene3D" id="3.30.420.10">
    <property type="entry name" value="Ribonuclease H-like superfamily/Ribonuclease H"/>
    <property type="match status" value="1"/>
</dbReference>